<name>A0A919GMF0_9ACTN</name>
<dbReference type="Proteomes" id="UP000603708">
    <property type="component" value="Unassembled WGS sequence"/>
</dbReference>
<evidence type="ECO:0000259" key="5">
    <source>
        <dbReference type="Pfam" id="PF06925"/>
    </source>
</evidence>
<dbReference type="PANTHER" id="PTHR43025:SF3">
    <property type="entry name" value="MONOGALACTOSYLDIACYLGLYCEROL SYNTHASE 1, CHLOROPLASTIC"/>
    <property type="match status" value="1"/>
</dbReference>
<dbReference type="Pfam" id="PF06925">
    <property type="entry name" value="MGDG_synth"/>
    <property type="match status" value="1"/>
</dbReference>
<dbReference type="EMBL" id="BNCD01000024">
    <property type="protein sequence ID" value="GHH86778.1"/>
    <property type="molecule type" value="Genomic_DNA"/>
</dbReference>
<evidence type="ECO:0000256" key="3">
    <source>
        <dbReference type="ARBA" id="ARBA00022679"/>
    </source>
</evidence>
<keyword evidence="7" id="KW-1185">Reference proteome</keyword>
<dbReference type="Gene3D" id="3.40.50.2000">
    <property type="entry name" value="Glycogen Phosphorylase B"/>
    <property type="match status" value="1"/>
</dbReference>
<feature type="region of interest" description="Disordered" evidence="4">
    <location>
        <begin position="358"/>
        <end position="380"/>
    </location>
</feature>
<gene>
    <name evidence="6" type="ORF">GCM10018793_60020</name>
</gene>
<comment type="caution">
    <text evidence="6">The sequence shown here is derived from an EMBL/GenBank/DDBJ whole genome shotgun (WGS) entry which is preliminary data.</text>
</comment>
<dbReference type="GO" id="GO:0016020">
    <property type="term" value="C:membrane"/>
    <property type="evidence" value="ECO:0007669"/>
    <property type="project" value="GOC"/>
</dbReference>
<reference evidence="6" key="1">
    <citation type="journal article" date="2014" name="Int. J. Syst. Evol. Microbiol.">
        <title>Complete genome sequence of Corynebacterium casei LMG S-19264T (=DSM 44701T), isolated from a smear-ripened cheese.</title>
        <authorList>
            <consortium name="US DOE Joint Genome Institute (JGI-PGF)"/>
            <person name="Walter F."/>
            <person name="Albersmeier A."/>
            <person name="Kalinowski J."/>
            <person name="Ruckert C."/>
        </authorList>
    </citation>
    <scope>NUCLEOTIDE SEQUENCE</scope>
    <source>
        <strain evidence="6">JCM 5069</strain>
    </source>
</reference>
<reference evidence="6" key="2">
    <citation type="submission" date="2020-09" db="EMBL/GenBank/DDBJ databases">
        <authorList>
            <person name="Sun Q."/>
            <person name="Ohkuma M."/>
        </authorList>
    </citation>
    <scope>NUCLEOTIDE SEQUENCE</scope>
    <source>
        <strain evidence="6">JCM 5069</strain>
    </source>
</reference>
<sequence length="380" mass="39289">MPARFLVLSASMGRGHDAVAAELSRRLRAAGHHTARADVLDLLPGSLGSGLRGFYRTAVGRFPAVYAGVYAAFFRPGRGPRPGSAPLAALAERSLLDMVARERPDVVVATFHLSAQLTGRLRARGALPVPAAVVITDFAAHRQWLHPGNDLQLCLTPAIAERVEEALGRPAVVSGPLVGERFLGPAPTAPRWRARLAGTPGGPVLLSAGAWGVGTRVAHTAWLVSAAGYLPVVLCGDNARLRREVSREPGALALGWVDDMPGLLGACRALIDNAAGQTALEALAAGVPVIGYRPIPGHGVAGVRTMAELGLSDHAWDSWSLIRSLDTLAPPGPVRDRRVAAGQALLGADAVGALRDLAAPAAGAPPHAPASGSRSETGHT</sequence>
<keyword evidence="2" id="KW-0328">Glycosyltransferase</keyword>
<dbReference type="PANTHER" id="PTHR43025">
    <property type="entry name" value="MONOGALACTOSYLDIACYLGLYCEROL SYNTHASE"/>
    <property type="match status" value="1"/>
</dbReference>
<dbReference type="InterPro" id="IPR050519">
    <property type="entry name" value="Glycosyltransf_28_UgtP"/>
</dbReference>
<evidence type="ECO:0000256" key="1">
    <source>
        <dbReference type="ARBA" id="ARBA00006962"/>
    </source>
</evidence>
<organism evidence="6 7">
    <name type="scientific">Streptomyces sulfonofaciens</name>
    <dbReference type="NCBI Taxonomy" id="68272"/>
    <lineage>
        <taxon>Bacteria</taxon>
        <taxon>Bacillati</taxon>
        <taxon>Actinomycetota</taxon>
        <taxon>Actinomycetes</taxon>
        <taxon>Kitasatosporales</taxon>
        <taxon>Streptomycetaceae</taxon>
        <taxon>Streptomyces</taxon>
    </lineage>
</organism>
<evidence type="ECO:0000256" key="2">
    <source>
        <dbReference type="ARBA" id="ARBA00022676"/>
    </source>
</evidence>
<dbReference type="GO" id="GO:0016758">
    <property type="term" value="F:hexosyltransferase activity"/>
    <property type="evidence" value="ECO:0007669"/>
    <property type="project" value="InterPro"/>
</dbReference>
<evidence type="ECO:0000313" key="6">
    <source>
        <dbReference type="EMBL" id="GHH86778.1"/>
    </source>
</evidence>
<dbReference type="InterPro" id="IPR009695">
    <property type="entry name" value="Diacylglyc_glucosyltr_N"/>
</dbReference>
<dbReference type="RefSeq" id="WP_189937469.1">
    <property type="nucleotide sequence ID" value="NZ_BNCD01000024.1"/>
</dbReference>
<dbReference type="SUPFAM" id="SSF53756">
    <property type="entry name" value="UDP-Glycosyltransferase/glycogen phosphorylase"/>
    <property type="match status" value="1"/>
</dbReference>
<accession>A0A919GMF0</accession>
<evidence type="ECO:0000256" key="4">
    <source>
        <dbReference type="SAM" id="MobiDB-lite"/>
    </source>
</evidence>
<protein>
    <recommendedName>
        <fullName evidence="5">Diacylglycerol glucosyltransferase N-terminal domain-containing protein</fullName>
    </recommendedName>
</protein>
<feature type="domain" description="Diacylglycerol glucosyltransferase N-terminal" evidence="5">
    <location>
        <begin position="16"/>
        <end position="163"/>
    </location>
</feature>
<dbReference type="GO" id="GO:0009247">
    <property type="term" value="P:glycolipid biosynthetic process"/>
    <property type="evidence" value="ECO:0007669"/>
    <property type="project" value="InterPro"/>
</dbReference>
<dbReference type="AlphaFoldDB" id="A0A919GMF0"/>
<evidence type="ECO:0000313" key="7">
    <source>
        <dbReference type="Proteomes" id="UP000603708"/>
    </source>
</evidence>
<comment type="similarity">
    <text evidence="1">Belongs to the glycosyltransferase 28 family.</text>
</comment>
<proteinExistence type="inferred from homology"/>
<keyword evidence="3" id="KW-0808">Transferase</keyword>